<dbReference type="OrthoDB" id="386682at2759"/>
<dbReference type="EMBL" id="LT635623">
    <property type="protein sequence ID" value="VUZ98005.1"/>
    <property type="molecule type" value="Genomic_DNA"/>
</dbReference>
<dbReference type="VEuPathDB" id="PlasmoDB:PVW1_120087200"/>
<evidence type="ECO:0000313" key="3">
    <source>
        <dbReference type="Proteomes" id="UP000220605"/>
    </source>
</evidence>
<feature type="transmembrane region" description="Helical" evidence="1">
    <location>
        <begin position="771"/>
        <end position="795"/>
    </location>
</feature>
<gene>
    <name evidence="2" type="ORF">PVP01_1272000</name>
</gene>
<dbReference type="InterPro" id="IPR008780">
    <property type="entry name" value="Plasmodium_Vir"/>
</dbReference>
<keyword evidence="1" id="KW-0472">Membrane</keyword>
<dbReference type="AlphaFoldDB" id="A0A565A006"/>
<organism evidence="2 3">
    <name type="scientific">Plasmodium vivax</name>
    <name type="common">malaria parasite P. vivax</name>
    <dbReference type="NCBI Taxonomy" id="5855"/>
    <lineage>
        <taxon>Eukaryota</taxon>
        <taxon>Sar</taxon>
        <taxon>Alveolata</taxon>
        <taxon>Apicomplexa</taxon>
        <taxon>Aconoidasida</taxon>
        <taxon>Haemosporida</taxon>
        <taxon>Plasmodiidae</taxon>
        <taxon>Plasmodium</taxon>
        <taxon>Plasmodium (Plasmodium)</taxon>
    </lineage>
</organism>
<dbReference type="VEuPathDB" id="PlasmoDB:PVPAM_120077300"/>
<sequence length="847" mass="100710">MDHVVPETATEIFNKEYNLKKTELFKFYIEFNKDCSNNDYECKDINIPASLNNNNNNNNNNIYLRNLYRKYIRNIKNIKNANFSKIKNIDNGQNVEQLCIYLKYWIYDIIANNVRSDSDISTFFNTWNSEKNSLFSDNKCPCEIYKMDLKEINEIRKLYDYYMLYDTFEETKSINDKNYITEYCSYLKQFKEIYDNKEISCVSADSDNYCKEFNNYIKENVKVSTLLSIDEYCEEENVNKLNDPKSVDPKKSDYSAASKKYGIFQVLDQYHKDKVKLIKATDDNNYNNICDIECASDRCIINHKEICEKYTKKFLSLFKPNNVENTFRNDYAKILNYLFNQELRNGQLEHNNKEYYEKIKEKCSSDIKLSELKDNISYIEDEEYKKLNILYRLYDNLRKIDPQTTQGSRQNKSSPLGYDEKFVNIYKEGITLYEEKKDKKDQYFYYALKEFSFLYKKYIYMEVLSGNKKLKELPYFQAIDDSKKESDVQQVNSLCQKIQDPIPASSFIQKNAHEIYSINSNIRNIYKKLSNHISDKTLCAKYCSEIISSDKNNNDGIKSLCVKLVTILKKLNTLTDVGDNHKDKCSNLIYWTYDQIMNIFDTTASYYENSSISNEINKVIIRVNDELNANSNCYFYVDGDFDQWNKERDLHDYFAHFENLNKITPGEGNRNSNYCSYLKYINRLYKEHIKGCCTRYIRPDDYMENKCPSYSKCDKTYYPIYLMNKFNCEHNEYKESVEDIFDSITVDLNVIRYSIFTNSFNQIINITNDPFYLFVLASFGLLGFFFIFFIFYKFIPIGSSNRKRISRRNMDMTDTSNYPRQELTSYNKKKANANPQRKRVQIAYQAT</sequence>
<dbReference type="VEuPathDB" id="PlasmoDB:PVX_107755"/>
<dbReference type="Pfam" id="PF05795">
    <property type="entry name" value="Plasmodium_Vir"/>
    <property type="match status" value="3"/>
</dbReference>
<protein>
    <submittedName>
        <fullName evidence="2">VIR protein</fullName>
    </submittedName>
</protein>
<reference evidence="3" key="1">
    <citation type="submission" date="2016-07" db="EMBL/GenBank/DDBJ databases">
        <authorList>
            <consortium name="Pathogen Informatics"/>
        </authorList>
    </citation>
    <scope>NUCLEOTIDE SEQUENCE [LARGE SCALE GENOMIC DNA]</scope>
</reference>
<name>A0A565A006_PLAVI</name>
<keyword evidence="1" id="KW-0812">Transmembrane</keyword>
<evidence type="ECO:0000313" key="2">
    <source>
        <dbReference type="EMBL" id="VUZ98005.1"/>
    </source>
</evidence>
<proteinExistence type="predicted"/>
<evidence type="ECO:0000256" key="1">
    <source>
        <dbReference type="SAM" id="Phobius"/>
    </source>
</evidence>
<accession>A0A565A006</accession>
<keyword evidence="1" id="KW-1133">Transmembrane helix</keyword>
<dbReference type="VEuPathDB" id="PlasmoDB:PVP01_1272000"/>
<dbReference type="Proteomes" id="UP000220605">
    <property type="component" value="Chromosome 12"/>
</dbReference>